<dbReference type="InterPro" id="IPR010497">
    <property type="entry name" value="Epoxide_hydro_N"/>
</dbReference>
<dbReference type="InterPro" id="IPR016292">
    <property type="entry name" value="Epoxide_hydrolase"/>
</dbReference>
<dbReference type="Gene3D" id="3.40.50.1820">
    <property type="entry name" value="alpha/beta hydrolase"/>
    <property type="match status" value="1"/>
</dbReference>
<evidence type="ECO:0000256" key="2">
    <source>
        <dbReference type="ARBA" id="ARBA00022797"/>
    </source>
</evidence>
<dbReference type="InterPro" id="IPR000639">
    <property type="entry name" value="Epox_hydrolase-like"/>
</dbReference>
<comment type="similarity">
    <text evidence="1">Belongs to the peptidase S33 family.</text>
</comment>
<dbReference type="Proteomes" id="UP000746535">
    <property type="component" value="Unassembled WGS sequence"/>
</dbReference>
<dbReference type="InterPro" id="IPR029058">
    <property type="entry name" value="AB_hydrolase_fold"/>
</dbReference>
<evidence type="ECO:0000313" key="6">
    <source>
        <dbReference type="Proteomes" id="UP000746535"/>
    </source>
</evidence>
<proteinExistence type="inferred from homology"/>
<reference evidence="5 6" key="1">
    <citation type="submission" date="2020-03" db="EMBL/GenBank/DDBJ databases">
        <authorList>
            <person name="Wang L."/>
            <person name="He N."/>
            <person name="Li Y."/>
            <person name="Fang Y."/>
            <person name="Zhang F."/>
        </authorList>
    </citation>
    <scope>NUCLEOTIDE SEQUENCE [LARGE SCALE GENOMIC DNA]</scope>
    <source>
        <strain evidence="6">hsmgli-8</strain>
    </source>
</reference>
<sequence>MVAPYRIHIPDERLAVIAGKVTAFDWGQMPDAGGWTAGVGLADLRRLVDYWRTAFDWRAVEARLNQLPHFTTVIDGETLHFVHVKGDGSKPPLLLLHGWPGSFIEFEALLEPLTADGHDVIVPSLPGYAFSTPITGVVGPRRTAALMHELMARVCGHQRFVVQGGDWGSSIAGWMAYDRPERLLGLHLNMANLAAEGTQASTPEEQAFFKAQALMREEETGYSHLQRTRPQTLGVALADSPVGAAAWILEKCGKWADLPRNAQGAPDLWARFTEEQLLTNIMLYVAPSAMVTATWLYHGRQLEGSGAFPPGTRITVPMAFAAFPDPVFAPPPRTYVEKTFNVVQWNDMPAGGHFAAWEQPALMLADVRRFIATLTRQVGKAM</sequence>
<keyword evidence="3 5" id="KW-0378">Hydrolase</keyword>
<protein>
    <submittedName>
        <fullName evidence="5">Epoxide hydrolase 1</fullName>
    </submittedName>
</protein>
<evidence type="ECO:0000256" key="3">
    <source>
        <dbReference type="ARBA" id="ARBA00022801"/>
    </source>
</evidence>
<dbReference type="PANTHER" id="PTHR21661">
    <property type="entry name" value="EPOXIDE HYDROLASE 1-RELATED"/>
    <property type="match status" value="1"/>
</dbReference>
<keyword evidence="6" id="KW-1185">Reference proteome</keyword>
<dbReference type="SUPFAM" id="SSF53474">
    <property type="entry name" value="alpha/beta-Hydrolases"/>
    <property type="match status" value="1"/>
</dbReference>
<dbReference type="RefSeq" id="WP_168080699.1">
    <property type="nucleotide sequence ID" value="NZ_JAAVJI010000001.1"/>
</dbReference>
<organism evidence="5 6">
    <name type="scientific">Pseudomonas quercus</name>
    <dbReference type="NCBI Taxonomy" id="2722792"/>
    <lineage>
        <taxon>Bacteria</taxon>
        <taxon>Pseudomonadati</taxon>
        <taxon>Pseudomonadota</taxon>
        <taxon>Gammaproteobacteria</taxon>
        <taxon>Pseudomonadales</taxon>
        <taxon>Pseudomonadaceae</taxon>
        <taxon>Pseudomonas</taxon>
    </lineage>
</organism>
<dbReference type="Pfam" id="PF06441">
    <property type="entry name" value="EHN"/>
    <property type="match status" value="1"/>
</dbReference>
<evidence type="ECO:0000313" key="5">
    <source>
        <dbReference type="EMBL" id="NJO99496.1"/>
    </source>
</evidence>
<feature type="domain" description="Epoxide hydrolase N-terminal" evidence="4">
    <location>
        <begin position="3"/>
        <end position="106"/>
    </location>
</feature>
<keyword evidence="2" id="KW-0058">Aromatic hydrocarbons catabolism</keyword>
<dbReference type="GO" id="GO:0016787">
    <property type="term" value="F:hydrolase activity"/>
    <property type="evidence" value="ECO:0007669"/>
    <property type="project" value="UniProtKB-KW"/>
</dbReference>
<evidence type="ECO:0000256" key="1">
    <source>
        <dbReference type="ARBA" id="ARBA00010088"/>
    </source>
</evidence>
<gene>
    <name evidence="5" type="ORF">HBH25_01265</name>
</gene>
<name>A0ABX0YB36_9PSED</name>
<comment type="caution">
    <text evidence="5">The sequence shown here is derived from an EMBL/GenBank/DDBJ whole genome shotgun (WGS) entry which is preliminary data.</text>
</comment>
<dbReference type="PRINTS" id="PR00412">
    <property type="entry name" value="EPOXHYDRLASE"/>
</dbReference>
<dbReference type="PANTHER" id="PTHR21661:SF35">
    <property type="entry name" value="EPOXIDE HYDROLASE"/>
    <property type="match status" value="1"/>
</dbReference>
<evidence type="ECO:0000259" key="4">
    <source>
        <dbReference type="Pfam" id="PF06441"/>
    </source>
</evidence>
<dbReference type="EMBL" id="JAAVJI010000001">
    <property type="protein sequence ID" value="NJO99496.1"/>
    <property type="molecule type" value="Genomic_DNA"/>
</dbReference>
<dbReference type="PIRSF" id="PIRSF001112">
    <property type="entry name" value="Epoxide_hydrolase"/>
    <property type="match status" value="1"/>
</dbReference>
<accession>A0ABX0YB36</accession>